<dbReference type="InterPro" id="IPR024442">
    <property type="entry name" value="Transposase_Zn_ribbon"/>
</dbReference>
<reference evidence="2 3" key="1">
    <citation type="journal article" date="2019" name="Environ. Microbiol.">
        <title>Species interactions and distinct microbial communities in high Arctic permafrost affected cryosols are associated with the CH4 and CO2 gas fluxes.</title>
        <authorList>
            <person name="Altshuler I."/>
            <person name="Hamel J."/>
            <person name="Turney S."/>
            <person name="Magnuson E."/>
            <person name="Levesque R."/>
            <person name="Greer C."/>
            <person name="Whyte L.G."/>
        </authorList>
    </citation>
    <scope>NUCLEOTIDE SEQUENCE [LARGE SCALE GENOMIC DNA]</scope>
    <source>
        <strain evidence="2 3">S5.1</strain>
    </source>
</reference>
<dbReference type="PANTHER" id="PTHR47163:SF2">
    <property type="entry name" value="SI:DKEY-17M8.2"/>
    <property type="match status" value="1"/>
</dbReference>
<proteinExistence type="predicted"/>
<evidence type="ECO:0000313" key="2">
    <source>
        <dbReference type="EMBL" id="TPG10834.1"/>
    </source>
</evidence>
<gene>
    <name evidence="2" type="ORF">EAH84_12195</name>
</gene>
<dbReference type="InterPro" id="IPR024445">
    <property type="entry name" value="Tnp_ISXO2-like"/>
</dbReference>
<protein>
    <submittedName>
        <fullName evidence="2">IS1595 family transposase</fullName>
    </submittedName>
</protein>
<dbReference type="AlphaFoldDB" id="A0A502CDY8"/>
<keyword evidence="3" id="KW-1185">Reference proteome</keyword>
<dbReference type="OrthoDB" id="271821at2"/>
<accession>A0A502CDY8</accession>
<dbReference type="RefSeq" id="WP_140872294.1">
    <property type="nucleotide sequence ID" value="NZ_RCZK01000010.1"/>
</dbReference>
<feature type="domain" description="ISXO2-like transposase" evidence="1">
    <location>
        <begin position="138"/>
        <end position="285"/>
    </location>
</feature>
<dbReference type="Pfam" id="PF12760">
    <property type="entry name" value="Zn_ribbon_IS1595"/>
    <property type="match status" value="1"/>
</dbReference>
<evidence type="ECO:0000313" key="3">
    <source>
        <dbReference type="Proteomes" id="UP000318413"/>
    </source>
</evidence>
<sequence>MSKSPSASPALSVREFFARFPDEDACLTHIMAVRFGGTTMDCPDCGSVGVTFHKLRERRVYACPECRFQIAPTANTILHDTRTPLVSWFYAMYLFCTTRHGVSGKELQRQLGVTYKTAYRIGMQIRTLTAKADHFDTLLSGHIEADEAYVGGRSHGGKRGRGAPGKTIVMGLIEREGRTVAKVIPNVKKVTLREVVLDNVEPGSIVSTDELMSYGLLTGDGYQHGTVSHGKKEWSYYDYGHKAQHHVNSVEGFWRLFKASVRSTHVAISPKHLQRYLDEFTFRANHRERVNGMFDLLVGAL</sequence>
<dbReference type="NCBIfam" id="NF033547">
    <property type="entry name" value="transpos_IS1595"/>
    <property type="match status" value="1"/>
</dbReference>
<dbReference type="PANTHER" id="PTHR47163">
    <property type="entry name" value="DDE_TNP_IS1595 DOMAIN-CONTAINING PROTEIN"/>
    <property type="match status" value="1"/>
</dbReference>
<dbReference type="EMBL" id="RCZK01000010">
    <property type="protein sequence ID" value="TPG10834.1"/>
    <property type="molecule type" value="Genomic_DNA"/>
</dbReference>
<name>A0A502CDY8_9SPHN</name>
<dbReference type="Proteomes" id="UP000318413">
    <property type="component" value="Unassembled WGS sequence"/>
</dbReference>
<organism evidence="2 3">
    <name type="scientific">Sphingomonas oligophenolica</name>
    <dbReference type="NCBI Taxonomy" id="301154"/>
    <lineage>
        <taxon>Bacteria</taxon>
        <taxon>Pseudomonadati</taxon>
        <taxon>Pseudomonadota</taxon>
        <taxon>Alphaproteobacteria</taxon>
        <taxon>Sphingomonadales</taxon>
        <taxon>Sphingomonadaceae</taxon>
        <taxon>Sphingomonas</taxon>
    </lineage>
</organism>
<comment type="caution">
    <text evidence="2">The sequence shown here is derived from an EMBL/GenBank/DDBJ whole genome shotgun (WGS) entry which is preliminary data.</text>
</comment>
<dbReference type="SMART" id="SM01126">
    <property type="entry name" value="DDE_Tnp_IS1595"/>
    <property type="match status" value="1"/>
</dbReference>
<dbReference type="InterPro" id="IPR053164">
    <property type="entry name" value="IS1016-like_transposase"/>
</dbReference>
<dbReference type="Pfam" id="PF12762">
    <property type="entry name" value="DDE_Tnp_IS1595"/>
    <property type="match status" value="1"/>
</dbReference>
<evidence type="ECO:0000259" key="1">
    <source>
        <dbReference type="SMART" id="SM01126"/>
    </source>
</evidence>